<evidence type="ECO:0000313" key="2">
    <source>
        <dbReference type="EMBL" id="WUR03231.1"/>
    </source>
</evidence>
<sequence>MILFYIFNITCKIFDNKEFASFLDEKFNKEEKPGIEKFVDNLDTSESINLITKDNLAPQAGGEAKPQAGGKAGGESKPQAGGDKKEGGKAGDKKGGGDKKEGGDDKNVTVQQIKVKDKDAKLVKSTDGDGTSIIVLADQEIMNNEEELKKLPSEIGQAGGKEGEKKASGKGGESKPQAGGKGGEQKAGGKGGEQKAGGKGGESKPQAGGKGSPLINSPSQESTQEGLSLSENFDSSLGDKKNKNREASITVMINNEPKNVKVGIKTFTIIESISQEAIKDKKGSVSDKSIQSYQKINTPEMKKDTEEKKNEEIKKKEAEVKKEAGKDKEAKKKAEEKKDKEKEKEEKKDKEVTKKDEEKEKDAKKKADEKKEKEKEEKEKEAKKKAEEKKEEVKKQAEEPKKKIEDKKKEDKKAEDKKKEDKKAEDKKKEDKKAEDKKKEGDTGNLEKAIDKSQEKIVKDAQKNKEDIKKDINQSKTDIKKDSKENKEEIKKELDKKEIKYETPDFESASKPEKQGIWSSIFNNNDNKRLNKSEEEASKKKSENTDLNSKKALESVVFEGNTKDMKPVTNNNKDQGSASIDDLLYVIKNMPGKVNINKDGPKIFIEGDFKSPNMKDKKKSEFKFSGVIKSKASQ</sequence>
<feature type="compositionally biased region" description="Polar residues" evidence="1">
    <location>
        <begin position="286"/>
        <end position="297"/>
    </location>
</feature>
<feature type="compositionally biased region" description="Gly residues" evidence="1">
    <location>
        <begin position="179"/>
        <end position="200"/>
    </location>
</feature>
<dbReference type="AlphaFoldDB" id="A0AAX4JBA3"/>
<keyword evidence="3" id="KW-1185">Reference proteome</keyword>
<dbReference type="GeneID" id="90541049"/>
<feature type="compositionally biased region" description="Basic and acidic residues" evidence="1">
    <location>
        <begin position="448"/>
        <end position="514"/>
    </location>
</feature>
<feature type="compositionally biased region" description="Basic and acidic residues" evidence="1">
    <location>
        <begin position="526"/>
        <end position="552"/>
    </location>
</feature>
<feature type="compositionally biased region" description="Basic and acidic residues" evidence="1">
    <location>
        <begin position="82"/>
        <end position="107"/>
    </location>
</feature>
<evidence type="ECO:0000313" key="3">
    <source>
        <dbReference type="Proteomes" id="UP001334084"/>
    </source>
</evidence>
<dbReference type="Proteomes" id="UP001334084">
    <property type="component" value="Chromosome 4"/>
</dbReference>
<proteinExistence type="predicted"/>
<feature type="compositionally biased region" description="Basic and acidic residues" evidence="1">
    <location>
        <begin position="114"/>
        <end position="127"/>
    </location>
</feature>
<gene>
    <name evidence="2" type="ORF">VNE69_04059</name>
</gene>
<evidence type="ECO:0000256" key="1">
    <source>
        <dbReference type="SAM" id="MobiDB-lite"/>
    </source>
</evidence>
<feature type="region of interest" description="Disordered" evidence="1">
    <location>
        <begin position="275"/>
        <end position="552"/>
    </location>
</feature>
<name>A0AAX4JBA3_9MICR</name>
<feature type="compositionally biased region" description="Basic and acidic residues" evidence="1">
    <location>
        <begin position="300"/>
        <end position="442"/>
    </location>
</feature>
<dbReference type="KEGG" id="vnx:VNE69_04059"/>
<dbReference type="EMBL" id="CP142729">
    <property type="protein sequence ID" value="WUR03231.1"/>
    <property type="molecule type" value="Genomic_DNA"/>
</dbReference>
<reference evidence="2" key="1">
    <citation type="journal article" date="2024" name="BMC Genomics">
        <title>Functional annotation of a divergent genome using sequence and structure-based similarity.</title>
        <authorList>
            <person name="Svedberg D."/>
            <person name="Winiger R.R."/>
            <person name="Berg A."/>
            <person name="Sharma H."/>
            <person name="Tellgren-Roth C."/>
            <person name="Debrunner-Vossbrinck B.A."/>
            <person name="Vossbrinck C.R."/>
            <person name="Barandun J."/>
        </authorList>
    </citation>
    <scope>NUCLEOTIDE SEQUENCE</scope>
    <source>
        <strain evidence="2">Illinois isolate</strain>
    </source>
</reference>
<dbReference type="RefSeq" id="XP_065329376.1">
    <property type="nucleotide sequence ID" value="XM_065473304.1"/>
</dbReference>
<accession>A0AAX4JBA3</accession>
<feature type="compositionally biased region" description="Polar residues" evidence="1">
    <location>
        <begin position="214"/>
        <end position="235"/>
    </location>
</feature>
<feature type="region of interest" description="Disordered" evidence="1">
    <location>
        <begin position="53"/>
        <end position="243"/>
    </location>
</feature>
<organism evidence="2 3">
    <name type="scientific">Vairimorpha necatrix</name>
    <dbReference type="NCBI Taxonomy" id="6039"/>
    <lineage>
        <taxon>Eukaryota</taxon>
        <taxon>Fungi</taxon>
        <taxon>Fungi incertae sedis</taxon>
        <taxon>Microsporidia</taxon>
        <taxon>Nosematidae</taxon>
        <taxon>Vairimorpha</taxon>
    </lineage>
</organism>
<protein>
    <submittedName>
        <fullName evidence="2">Integrase catalytic domain-containing protein</fullName>
    </submittedName>
</protein>